<dbReference type="STRING" id="1280950.HJO_06090"/>
<dbReference type="AlphaFoldDB" id="A0A059FSF3"/>
<keyword evidence="1" id="KW-1133">Transmembrane helix</keyword>
<protein>
    <submittedName>
        <fullName evidence="2">FixH family protein</fullName>
    </submittedName>
</protein>
<dbReference type="RefSeq" id="WP_035614978.1">
    <property type="nucleotide sequence ID" value="NZ_ARYK01000002.1"/>
</dbReference>
<evidence type="ECO:0000313" key="2">
    <source>
        <dbReference type="EMBL" id="KCZ93403.1"/>
    </source>
</evidence>
<comment type="caution">
    <text evidence="2">The sequence shown here is derived from an EMBL/GenBank/DDBJ whole genome shotgun (WGS) entry which is preliminary data.</text>
</comment>
<feature type="transmembrane region" description="Helical" evidence="1">
    <location>
        <begin position="20"/>
        <end position="43"/>
    </location>
</feature>
<dbReference type="Pfam" id="PF05751">
    <property type="entry name" value="FixH"/>
    <property type="match status" value="1"/>
</dbReference>
<keyword evidence="1" id="KW-0472">Membrane</keyword>
<gene>
    <name evidence="2" type="ORF">HJO_06090</name>
</gene>
<dbReference type="OrthoDB" id="1495896at2"/>
<evidence type="ECO:0000313" key="3">
    <source>
        <dbReference type="Proteomes" id="UP000025171"/>
    </source>
</evidence>
<reference evidence="2 3" key="1">
    <citation type="journal article" date="2014" name="Antonie Van Leeuwenhoek">
        <title>Hyphomonas beringensis sp. nov. and Hyphomonas chukchiensis sp. nov., isolated from surface seawater of the Bering Sea and Chukchi Sea.</title>
        <authorList>
            <person name="Li C."/>
            <person name="Lai Q."/>
            <person name="Li G."/>
            <person name="Dong C."/>
            <person name="Wang J."/>
            <person name="Liao Y."/>
            <person name="Shao Z."/>
        </authorList>
    </citation>
    <scope>NUCLEOTIDE SEQUENCE [LARGE SCALE GENOMIC DNA]</scope>
    <source>
        <strain evidence="2 3">MHS-2</strain>
    </source>
</reference>
<sequence length="167" mass="18370">MSTANIKSASGDKTLKGYQVLFWLLGFFGLMFVVNGIFLFYAITSFPGEDVKKSYLQGLNYNATLEQRAEQARLGWQAAVGLEGDMLVVYLEESTGEPLTGKSVNAALRRPATTNADHEFDLISDLGGRYHANVGDLQAGQWEIIAQVRDAESSSPKFVARKTITIR</sequence>
<keyword evidence="3" id="KW-1185">Reference proteome</keyword>
<organism evidence="2 3">
    <name type="scientific">Hyphomonas johnsonii MHS-2</name>
    <dbReference type="NCBI Taxonomy" id="1280950"/>
    <lineage>
        <taxon>Bacteria</taxon>
        <taxon>Pseudomonadati</taxon>
        <taxon>Pseudomonadota</taxon>
        <taxon>Alphaproteobacteria</taxon>
        <taxon>Hyphomonadales</taxon>
        <taxon>Hyphomonadaceae</taxon>
        <taxon>Hyphomonas</taxon>
    </lineage>
</organism>
<accession>A0A059FSF3</accession>
<dbReference type="Proteomes" id="UP000025171">
    <property type="component" value="Unassembled WGS sequence"/>
</dbReference>
<proteinExistence type="predicted"/>
<dbReference type="InterPro" id="IPR008620">
    <property type="entry name" value="FixH"/>
</dbReference>
<name>A0A059FSF3_9PROT</name>
<dbReference type="EMBL" id="ARYK01000002">
    <property type="protein sequence ID" value="KCZ93403.1"/>
    <property type="molecule type" value="Genomic_DNA"/>
</dbReference>
<evidence type="ECO:0000256" key="1">
    <source>
        <dbReference type="SAM" id="Phobius"/>
    </source>
</evidence>
<keyword evidence="1" id="KW-0812">Transmembrane</keyword>
<dbReference type="PATRIC" id="fig|1280950.3.peg.1226"/>
<dbReference type="eggNOG" id="COG5456">
    <property type="taxonomic scope" value="Bacteria"/>
</dbReference>